<evidence type="ECO:0000256" key="4">
    <source>
        <dbReference type="RuleBase" id="RU361169"/>
    </source>
</evidence>
<dbReference type="Pfam" id="PF00295">
    <property type="entry name" value="Glyco_hydro_28"/>
    <property type="match status" value="1"/>
</dbReference>
<dbReference type="PANTHER" id="PTHR31339">
    <property type="entry name" value="PECTIN LYASE-RELATED"/>
    <property type="match status" value="1"/>
</dbReference>
<accession>I3C6N8</accession>
<gene>
    <name evidence="5" type="ORF">JoomaDRAFT_2293</name>
</gene>
<sequence>MKPIYQITTFSKYLFLLLFNGHLEQPNNHSTVFLKIRRGCFILCLFSICLSCKNKSENTPQQDTPAWIDKVGAENAIIKDTVYFVNDFGGIGDGKTINTEAIQKAIDKCAENGGGTIAFKPGTYLSGSIFIKKNIHFKIGKNVTILGSQDINDYKEIDTRVAGIEMKWPAALINVSNQENVIIDGEGLIDGQGKVFWDYYWDLRKNEYEPKGLRWIVDYDAKRPRTILISDSKNIALKDLNIQKAGFWTVHVLYSEKITVDGLIIKNNIGGHGPSTDGIDIDSSKWVLIQNCDIDCNDDNFCLKAGRDWDGQRVNRPTEYVVIRNCIARKGAGLFTLGSETAGSIRHVYVSNIKGLGTSNGLNIKSALTRGGTVEDISLQNIQMDSVKTFVKISMNWNPSYSYSKLPEGYDIDSIPIHWKKLLKEVPASKGIPTFKNISLSNIDVKGAEKAMNVKGLENSIIENISLNDVHIEAKTAGGISYSKDWNLENVSIKTEDKSEITLNNTEGIHFNTP</sequence>
<dbReference type="RefSeq" id="WP_008612672.1">
    <property type="nucleotide sequence ID" value="NZ_JH651379.1"/>
</dbReference>
<reference evidence="5 6" key="1">
    <citation type="submission" date="2012-02" db="EMBL/GenBank/DDBJ databases">
        <title>Improved High-Quality Draft genome of Joostella marina DSM 19592.</title>
        <authorList>
            <consortium name="US DOE Joint Genome Institute (JGI-PGF)"/>
            <person name="Lucas S."/>
            <person name="Copeland A."/>
            <person name="Lapidus A."/>
            <person name="Bruce D."/>
            <person name="Goodwin L."/>
            <person name="Pitluck S."/>
            <person name="Peters L."/>
            <person name="Chertkov O."/>
            <person name="Ovchinnikova G."/>
            <person name="Kyrpides N."/>
            <person name="Mavromatis K."/>
            <person name="Detter J.C."/>
            <person name="Han C."/>
            <person name="Land M."/>
            <person name="Hauser L."/>
            <person name="Markowitz V."/>
            <person name="Cheng J.-F."/>
            <person name="Hugenholtz P."/>
            <person name="Woyke T."/>
            <person name="Wu D."/>
            <person name="Tindall B."/>
            <person name="Brambilla E."/>
            <person name="Klenk H.-P."/>
            <person name="Eisen J.A."/>
        </authorList>
    </citation>
    <scope>NUCLEOTIDE SEQUENCE [LARGE SCALE GENOMIC DNA]</scope>
    <source>
        <strain evidence="5 6">DSM 19592</strain>
    </source>
</reference>
<dbReference type="HOGENOM" id="CLU_016031_8_3_10"/>
<keyword evidence="6" id="KW-1185">Reference proteome</keyword>
<protein>
    <submittedName>
        <fullName evidence="5">Endopolygalacturonase</fullName>
    </submittedName>
</protein>
<dbReference type="Proteomes" id="UP000004690">
    <property type="component" value="Unassembled WGS sequence"/>
</dbReference>
<dbReference type="eggNOG" id="COG5434">
    <property type="taxonomic scope" value="Bacteria"/>
</dbReference>
<evidence type="ECO:0000256" key="3">
    <source>
        <dbReference type="ARBA" id="ARBA00023295"/>
    </source>
</evidence>
<dbReference type="SUPFAM" id="SSF51126">
    <property type="entry name" value="Pectin lyase-like"/>
    <property type="match status" value="1"/>
</dbReference>
<name>I3C6N8_9FLAO</name>
<evidence type="ECO:0000256" key="2">
    <source>
        <dbReference type="ARBA" id="ARBA00022801"/>
    </source>
</evidence>
<keyword evidence="2 4" id="KW-0378">Hydrolase</keyword>
<dbReference type="EMBL" id="JH651379">
    <property type="protein sequence ID" value="EIJ39281.1"/>
    <property type="molecule type" value="Genomic_DNA"/>
</dbReference>
<dbReference type="InterPro" id="IPR000743">
    <property type="entry name" value="Glyco_hydro_28"/>
</dbReference>
<dbReference type="AlphaFoldDB" id="I3C6N8"/>
<dbReference type="OrthoDB" id="9795222at2"/>
<proteinExistence type="inferred from homology"/>
<dbReference type="InterPro" id="IPR012334">
    <property type="entry name" value="Pectin_lyas_fold"/>
</dbReference>
<keyword evidence="3 4" id="KW-0326">Glycosidase</keyword>
<evidence type="ECO:0000313" key="5">
    <source>
        <dbReference type="EMBL" id="EIJ39281.1"/>
    </source>
</evidence>
<dbReference type="PANTHER" id="PTHR31339:SF9">
    <property type="entry name" value="PLASMIN AND FIBRONECTIN-BINDING PROTEIN A"/>
    <property type="match status" value="1"/>
</dbReference>
<dbReference type="InterPro" id="IPR051801">
    <property type="entry name" value="GH28_Enzymes"/>
</dbReference>
<dbReference type="STRING" id="926559.JoomaDRAFT_2293"/>
<dbReference type="InterPro" id="IPR011050">
    <property type="entry name" value="Pectin_lyase_fold/virulence"/>
</dbReference>
<evidence type="ECO:0000313" key="6">
    <source>
        <dbReference type="Proteomes" id="UP000004690"/>
    </source>
</evidence>
<evidence type="ECO:0000256" key="1">
    <source>
        <dbReference type="ARBA" id="ARBA00008834"/>
    </source>
</evidence>
<comment type="similarity">
    <text evidence="1 4">Belongs to the glycosyl hydrolase 28 family.</text>
</comment>
<dbReference type="GO" id="GO:0004650">
    <property type="term" value="F:polygalacturonase activity"/>
    <property type="evidence" value="ECO:0007669"/>
    <property type="project" value="InterPro"/>
</dbReference>
<dbReference type="GO" id="GO:0005975">
    <property type="term" value="P:carbohydrate metabolic process"/>
    <property type="evidence" value="ECO:0007669"/>
    <property type="project" value="InterPro"/>
</dbReference>
<organism evidence="5 6">
    <name type="scientific">Galbibacter orientalis DSM 19592</name>
    <dbReference type="NCBI Taxonomy" id="926559"/>
    <lineage>
        <taxon>Bacteria</taxon>
        <taxon>Pseudomonadati</taxon>
        <taxon>Bacteroidota</taxon>
        <taxon>Flavobacteriia</taxon>
        <taxon>Flavobacteriales</taxon>
        <taxon>Flavobacteriaceae</taxon>
        <taxon>Galbibacter</taxon>
    </lineage>
</organism>
<dbReference type="Gene3D" id="2.160.20.10">
    <property type="entry name" value="Single-stranded right-handed beta-helix, Pectin lyase-like"/>
    <property type="match status" value="1"/>
</dbReference>